<protein>
    <submittedName>
        <fullName evidence="1">Uncharacterized protein</fullName>
    </submittedName>
</protein>
<dbReference type="EMBL" id="JAUDZG010000005">
    <property type="protein sequence ID" value="KAK3304905.1"/>
    <property type="molecule type" value="Genomic_DNA"/>
</dbReference>
<reference evidence="1" key="1">
    <citation type="journal article" date="2023" name="Mol. Phylogenet. Evol.">
        <title>Genome-scale phylogeny and comparative genomics of the fungal order Sordariales.</title>
        <authorList>
            <person name="Hensen N."/>
            <person name="Bonometti L."/>
            <person name="Westerberg I."/>
            <person name="Brannstrom I.O."/>
            <person name="Guillou S."/>
            <person name="Cros-Aarteil S."/>
            <person name="Calhoun S."/>
            <person name="Haridas S."/>
            <person name="Kuo A."/>
            <person name="Mondo S."/>
            <person name="Pangilinan J."/>
            <person name="Riley R."/>
            <person name="LaButti K."/>
            <person name="Andreopoulos B."/>
            <person name="Lipzen A."/>
            <person name="Chen C."/>
            <person name="Yan M."/>
            <person name="Daum C."/>
            <person name="Ng V."/>
            <person name="Clum A."/>
            <person name="Steindorff A."/>
            <person name="Ohm R.A."/>
            <person name="Martin F."/>
            <person name="Silar P."/>
            <person name="Natvig D.O."/>
            <person name="Lalanne C."/>
            <person name="Gautier V."/>
            <person name="Ament-Velasquez S.L."/>
            <person name="Kruys A."/>
            <person name="Hutchinson M.I."/>
            <person name="Powell A.J."/>
            <person name="Barry K."/>
            <person name="Miller A.N."/>
            <person name="Grigoriev I.V."/>
            <person name="Debuchy R."/>
            <person name="Gladieux P."/>
            <person name="Hiltunen Thoren M."/>
            <person name="Johannesson H."/>
        </authorList>
    </citation>
    <scope>NUCLEOTIDE SEQUENCE</scope>
    <source>
        <strain evidence="1">CBS 333.67</strain>
    </source>
</reference>
<proteinExistence type="predicted"/>
<gene>
    <name evidence="1" type="ORF">B0T15DRAFT_512988</name>
</gene>
<organism evidence="1 2">
    <name type="scientific">Chaetomium strumarium</name>
    <dbReference type="NCBI Taxonomy" id="1170767"/>
    <lineage>
        <taxon>Eukaryota</taxon>
        <taxon>Fungi</taxon>
        <taxon>Dikarya</taxon>
        <taxon>Ascomycota</taxon>
        <taxon>Pezizomycotina</taxon>
        <taxon>Sordariomycetes</taxon>
        <taxon>Sordariomycetidae</taxon>
        <taxon>Sordariales</taxon>
        <taxon>Chaetomiaceae</taxon>
        <taxon>Chaetomium</taxon>
    </lineage>
</organism>
<comment type="caution">
    <text evidence="1">The sequence shown here is derived from an EMBL/GenBank/DDBJ whole genome shotgun (WGS) entry which is preliminary data.</text>
</comment>
<dbReference type="RefSeq" id="XP_062720685.1">
    <property type="nucleotide sequence ID" value="XM_062868016.1"/>
</dbReference>
<dbReference type="GeneID" id="87886845"/>
<dbReference type="Proteomes" id="UP001273166">
    <property type="component" value="Unassembled WGS sequence"/>
</dbReference>
<evidence type="ECO:0000313" key="2">
    <source>
        <dbReference type="Proteomes" id="UP001273166"/>
    </source>
</evidence>
<accession>A0AAJ0GS66</accession>
<reference evidence="1" key="2">
    <citation type="submission" date="2023-06" db="EMBL/GenBank/DDBJ databases">
        <authorList>
            <consortium name="Lawrence Berkeley National Laboratory"/>
            <person name="Mondo S.J."/>
            <person name="Hensen N."/>
            <person name="Bonometti L."/>
            <person name="Westerberg I."/>
            <person name="Brannstrom I.O."/>
            <person name="Guillou S."/>
            <person name="Cros-Aarteil S."/>
            <person name="Calhoun S."/>
            <person name="Haridas S."/>
            <person name="Kuo A."/>
            <person name="Pangilinan J."/>
            <person name="Riley R."/>
            <person name="Labutti K."/>
            <person name="Andreopoulos B."/>
            <person name="Lipzen A."/>
            <person name="Chen C."/>
            <person name="Yanf M."/>
            <person name="Daum C."/>
            <person name="Ng V."/>
            <person name="Clum A."/>
            <person name="Steindorff A."/>
            <person name="Ohm R."/>
            <person name="Martin F."/>
            <person name="Silar P."/>
            <person name="Natvig D."/>
            <person name="Lalanne C."/>
            <person name="Gautier V."/>
            <person name="Ament-Velasquez S.L."/>
            <person name="Kruys A."/>
            <person name="Hutchinson M.I."/>
            <person name="Powell A.J."/>
            <person name="Barry K."/>
            <person name="Miller A.N."/>
            <person name="Grigoriev I.V."/>
            <person name="Debuchy R."/>
            <person name="Gladieux P."/>
            <person name="Thoren M.H."/>
            <person name="Johannesson H."/>
        </authorList>
    </citation>
    <scope>NUCLEOTIDE SEQUENCE</scope>
    <source>
        <strain evidence="1">CBS 333.67</strain>
    </source>
</reference>
<sequence length="112" mass="13025">MTAPRHRFIPFAFQDELAQQLAAQTLVLGGGSLYIYDLPQSYEARDLNEKQMPHSLNMSTKEMDLEDGCFATTFERKYYHRGGVSIEEFTTRSKPHRLPRSLMYLYSERNAL</sequence>
<evidence type="ECO:0000313" key="1">
    <source>
        <dbReference type="EMBL" id="KAK3304905.1"/>
    </source>
</evidence>
<name>A0AAJ0GS66_9PEZI</name>
<keyword evidence="2" id="KW-1185">Reference proteome</keyword>
<dbReference type="AlphaFoldDB" id="A0AAJ0GS66"/>